<accession>A0A1C7FFL5</accession>
<evidence type="ECO:0000313" key="1">
    <source>
        <dbReference type="EMBL" id="ANU38800.1"/>
    </source>
</evidence>
<organism evidence="1 2">
    <name type="scientific">Vibrio scophthalmi</name>
    <dbReference type="NCBI Taxonomy" id="45658"/>
    <lineage>
        <taxon>Bacteria</taxon>
        <taxon>Pseudomonadati</taxon>
        <taxon>Pseudomonadota</taxon>
        <taxon>Gammaproteobacteria</taxon>
        <taxon>Vibrionales</taxon>
        <taxon>Vibrionaceae</taxon>
        <taxon>Vibrio</taxon>
    </lineage>
</organism>
<dbReference type="PATRIC" id="fig|45658.7.peg.3727"/>
<sequence>MSRQVESKEAVRALSTHTEVVDEACYEQAGVLHHSESNKAAIAALTKHQLAYHLDDEHGVQVHSSVKRLLDRVTSRYRFRERHGEFSNQIENLDYAVDSYRRVKDFNDDKKQHYLDEIREITVEINDALVETVSSFHRIVADEFSMVTDVDDKIRQIGRCKREIGRINSIFEHLSVKKLREWVQTDIHLERILLKLLKSKIDIALKDLNVSNKKMVDMLAKLQRDKKSSKLNRIIDVFAAKFQDDKTFSPSIDSIECLPDCLSQVSETEVRAYGNTNSDIQADDLIDLAVRALASCERKKGRASDLDSIEVTDVREDEEEFELNEVDEALELMFEAIKSNPNILPLSAAQSYTLFDLDIELEDWLLLVDGYISAQKVGLKSIVQVKEEREVVLPYDGNVIISDIVFETIGGAK</sequence>
<dbReference type="AlphaFoldDB" id="A0A1C7FFL5"/>
<gene>
    <name evidence="1" type="ORF">VSVS05_03764</name>
</gene>
<evidence type="ECO:0000313" key="2">
    <source>
        <dbReference type="Proteomes" id="UP000092528"/>
    </source>
</evidence>
<reference evidence="1 2" key="1">
    <citation type="submission" date="2016-07" db="EMBL/GenBank/DDBJ databases">
        <title>Genome sequencing of Vibrio scophthalmi strain VS-05, an isolated from Paralichthys olivaceus.</title>
        <authorList>
            <person name="Han H.-J."/>
        </authorList>
    </citation>
    <scope>NUCLEOTIDE SEQUENCE [LARGE SCALE GENOMIC DNA]</scope>
    <source>
        <strain evidence="1 2">VS-05</strain>
    </source>
</reference>
<protein>
    <submittedName>
        <fullName evidence="1">Uncharacterized protein</fullName>
    </submittedName>
</protein>
<dbReference type="Proteomes" id="UP000092528">
    <property type="component" value="Chromosome 2"/>
</dbReference>
<keyword evidence="2" id="KW-1185">Reference proteome</keyword>
<name>A0A1C7FFL5_9VIBR</name>
<dbReference type="RefSeq" id="WP_065546502.1">
    <property type="nucleotide sequence ID" value="NZ_CP016415.1"/>
</dbReference>
<dbReference type="GeneID" id="96873971"/>
<dbReference type="EMBL" id="CP016415">
    <property type="protein sequence ID" value="ANU38800.1"/>
    <property type="molecule type" value="Genomic_DNA"/>
</dbReference>
<proteinExistence type="predicted"/>